<organism evidence="1 2">
    <name type="scientific">Aspergillus ochraceoroseus IBT 24754</name>
    <dbReference type="NCBI Taxonomy" id="1392256"/>
    <lineage>
        <taxon>Eukaryota</taxon>
        <taxon>Fungi</taxon>
        <taxon>Dikarya</taxon>
        <taxon>Ascomycota</taxon>
        <taxon>Pezizomycotina</taxon>
        <taxon>Eurotiomycetes</taxon>
        <taxon>Eurotiomycetidae</taxon>
        <taxon>Eurotiales</taxon>
        <taxon>Aspergillaceae</taxon>
        <taxon>Aspergillus</taxon>
        <taxon>Aspergillus subgen. Nidulantes</taxon>
    </lineage>
</organism>
<accession>A0A2T5M3K1</accession>
<evidence type="ECO:0000313" key="2">
    <source>
        <dbReference type="Proteomes" id="UP000244073"/>
    </source>
</evidence>
<sequence length="54" mass="5887">MRCLASPLSEESKFLNCTASLESAPLIKTCGLTRLLENDDAKGEGGRTHRNTHI</sequence>
<name>A0A2T5M3K1_9EURO</name>
<evidence type="ECO:0000313" key="1">
    <source>
        <dbReference type="EMBL" id="PTU23121.1"/>
    </source>
</evidence>
<dbReference type="GeneID" id="63813671"/>
<proteinExistence type="predicted"/>
<gene>
    <name evidence="1" type="ORF">P175DRAFT_0499676</name>
</gene>
<dbReference type="EMBL" id="MSFN02000002">
    <property type="protein sequence ID" value="PTU23121.1"/>
    <property type="molecule type" value="Genomic_DNA"/>
</dbReference>
<protein>
    <submittedName>
        <fullName evidence="1">Uncharacterized protein</fullName>
    </submittedName>
</protein>
<reference evidence="1 2" key="1">
    <citation type="journal article" date="2018" name="Proc. Natl. Acad. Sci. U.S.A.">
        <title>Linking secondary metabolites to gene clusters through genome sequencing of six diverse Aspergillus species.</title>
        <authorList>
            <person name="Kaerboelling I."/>
            <person name="Vesth T.C."/>
            <person name="Frisvad J.C."/>
            <person name="Nybo J.L."/>
            <person name="Theobald S."/>
            <person name="Kuo A."/>
            <person name="Bowyer P."/>
            <person name="Matsuda Y."/>
            <person name="Mondo S."/>
            <person name="Lyhne E.K."/>
            <person name="Kogle M.E."/>
            <person name="Clum A."/>
            <person name="Lipzen A."/>
            <person name="Salamov A."/>
            <person name="Ngan C.Y."/>
            <person name="Daum C."/>
            <person name="Chiniquy J."/>
            <person name="Barry K."/>
            <person name="LaButti K."/>
            <person name="Haridas S."/>
            <person name="Simmons B.A."/>
            <person name="Magnuson J.K."/>
            <person name="Mortensen U.H."/>
            <person name="Larsen T.O."/>
            <person name="Grigoriev I.V."/>
            <person name="Baker S.E."/>
            <person name="Andersen M.R."/>
        </authorList>
    </citation>
    <scope>NUCLEOTIDE SEQUENCE [LARGE SCALE GENOMIC DNA]</scope>
    <source>
        <strain evidence="1 2">IBT 24754</strain>
    </source>
</reference>
<dbReference type="AlphaFoldDB" id="A0A2T5M3K1"/>
<comment type="caution">
    <text evidence="1">The sequence shown here is derived from an EMBL/GenBank/DDBJ whole genome shotgun (WGS) entry which is preliminary data.</text>
</comment>
<dbReference type="Proteomes" id="UP000244073">
    <property type="component" value="Unassembled WGS sequence"/>
</dbReference>
<dbReference type="RefSeq" id="XP_040754513.1">
    <property type="nucleotide sequence ID" value="XM_040896789.1"/>
</dbReference>
<dbReference type="VEuPathDB" id="FungiDB:P175DRAFT_0499676"/>